<evidence type="ECO:0000313" key="3">
    <source>
        <dbReference type="Proteomes" id="UP000316999"/>
    </source>
</evidence>
<gene>
    <name evidence="2" type="ORF">LAh8_137</name>
</gene>
<proteinExistence type="predicted"/>
<dbReference type="SUPFAM" id="SSF56300">
    <property type="entry name" value="Metallo-dependent phosphatases"/>
    <property type="match status" value="1"/>
</dbReference>
<dbReference type="PANTHER" id="PTHR42850">
    <property type="entry name" value="METALLOPHOSPHOESTERASE"/>
    <property type="match status" value="1"/>
</dbReference>
<evidence type="ECO:0000259" key="1">
    <source>
        <dbReference type="Pfam" id="PF00149"/>
    </source>
</evidence>
<dbReference type="Proteomes" id="UP000316999">
    <property type="component" value="Segment"/>
</dbReference>
<accession>A0A514A0D6</accession>
<dbReference type="InterPro" id="IPR050126">
    <property type="entry name" value="Ap4A_hydrolase"/>
</dbReference>
<organism evidence="2 3">
    <name type="scientific">Aeromonas phage LAh_8</name>
    <dbReference type="NCBI Taxonomy" id="2591032"/>
    <lineage>
        <taxon>Viruses</taxon>
        <taxon>Duplodnaviria</taxon>
        <taxon>Heunggongvirae</taxon>
        <taxon>Uroviricota</taxon>
        <taxon>Caudoviricetes</taxon>
        <taxon>Grimontviridae</taxon>
        <taxon>Lahexavirus</taxon>
        <taxon>Lahexavirus LAh8</taxon>
    </lineage>
</organism>
<dbReference type="InterPro" id="IPR004843">
    <property type="entry name" value="Calcineurin-like_PHP"/>
</dbReference>
<evidence type="ECO:0000313" key="2">
    <source>
        <dbReference type="EMBL" id="QDH46747.1"/>
    </source>
</evidence>
<sequence>MQYQRPVRSFMIRKTLSIPFKSRVFFVSDLHGEIDNLLIALEKLRFKFGEDYLICGGDLIDRGSDSFKTASFFLTDKTGSFHTVRGNHDQFAIEAPKSIPIWNMNGGEWATESMSWDQLEGFGESMSKLPYVIEIEFLGKRIGVVHAEVPPEYTTWDSFLKDLEENPVARQRSIWSRDILYGRVGNDFEKTLLGIDHLVHGHTVVDYPTIIGNRHYIDTGHVFGQYLTIAEFIGDDSFVYYRLDYEDKRLSVFEDWDLDIVK</sequence>
<feature type="domain" description="Calcineurin-like phosphoesterase" evidence="1">
    <location>
        <begin position="23"/>
        <end position="205"/>
    </location>
</feature>
<dbReference type="GO" id="GO:0016791">
    <property type="term" value="F:phosphatase activity"/>
    <property type="evidence" value="ECO:0007669"/>
    <property type="project" value="TreeGrafter"/>
</dbReference>
<dbReference type="Pfam" id="PF00149">
    <property type="entry name" value="Metallophos"/>
    <property type="match status" value="1"/>
</dbReference>
<dbReference type="InterPro" id="IPR029052">
    <property type="entry name" value="Metallo-depent_PP-like"/>
</dbReference>
<dbReference type="EMBL" id="MK838114">
    <property type="protein sequence ID" value="QDH46747.1"/>
    <property type="molecule type" value="Genomic_DNA"/>
</dbReference>
<keyword evidence="3" id="KW-1185">Reference proteome</keyword>
<reference evidence="2 3" key="1">
    <citation type="submission" date="2019-04" db="EMBL/GenBank/DDBJ databases">
        <title>Novel bacteriophages capable of disrupting biofilms from clinical strains of Aeromonas hydrophila with intrinsic antibiotic resistance.</title>
        <authorList>
            <person name="Kabwe M."/>
            <person name="Brown T.L."/>
            <person name="Speirs L."/>
            <person name="Ku H."/>
            <person name="Leach M."/>
            <person name="Chan H.T."/>
            <person name="Petrovski S."/>
            <person name="Lock P."/>
            <person name="Tucci J."/>
        </authorList>
    </citation>
    <scope>NUCLEOTIDE SEQUENCE [LARGE SCALE GENOMIC DNA]</scope>
</reference>
<protein>
    <submittedName>
        <fullName evidence="2">Putative serine/threonine protein phosphatase</fullName>
    </submittedName>
</protein>
<name>A0A514A0D6_9CAUD</name>
<dbReference type="Gene3D" id="3.60.21.10">
    <property type="match status" value="1"/>
</dbReference>